<dbReference type="InterPro" id="IPR003728">
    <property type="entry name" value="Ribosome_maturation_RimP"/>
</dbReference>
<sequence>MPMPTEERLSQLIAGYVERRGLDLEGVTLAAAGGVHNRLTVTVDSDAGLDLDLVSDLTTDISHALDEAELFGDQPYLLEVTTPGVDRPLAAPRHWRRAQGRKAKISMRAGAPTPEGAQRFEARIGASTDTEVALVLGGRQRPHRVVVPLADIDKAVVQVEFNPPGAAELELAGGVLPGRPAPGDRSGTENADAAEDTTEDLHDAADYPNDADSSVVAPTEGTVE</sequence>
<comment type="function">
    <text evidence="3">Required for maturation of 30S ribosomal subunits.</text>
</comment>
<protein>
    <recommendedName>
        <fullName evidence="3">Ribosome maturation factor RimP</fullName>
    </recommendedName>
</protein>
<keyword evidence="8" id="KW-1185">Reference proteome</keyword>
<evidence type="ECO:0000256" key="3">
    <source>
        <dbReference type="HAMAP-Rule" id="MF_01077"/>
    </source>
</evidence>
<dbReference type="Gene3D" id="3.30.300.70">
    <property type="entry name" value="RimP-like superfamily, N-terminal"/>
    <property type="match status" value="1"/>
</dbReference>
<comment type="similarity">
    <text evidence="3">Belongs to the RimP family.</text>
</comment>
<feature type="domain" description="Ribosome maturation factor RimP C-terminal" evidence="6">
    <location>
        <begin position="90"/>
        <end position="161"/>
    </location>
</feature>
<dbReference type="SUPFAM" id="SSF75420">
    <property type="entry name" value="YhbC-like, N-terminal domain"/>
    <property type="match status" value="1"/>
</dbReference>
<dbReference type="RefSeq" id="WP_122186649.1">
    <property type="nucleotide sequence ID" value="NZ_RFFH01000001.1"/>
</dbReference>
<dbReference type="EMBL" id="RFFH01000001">
    <property type="protein sequence ID" value="RMI35673.1"/>
    <property type="molecule type" value="Genomic_DNA"/>
</dbReference>
<gene>
    <name evidence="3 7" type="primary">rimP</name>
    <name evidence="7" type="ORF">EBN03_05485</name>
</gene>
<dbReference type="PANTHER" id="PTHR33867:SF1">
    <property type="entry name" value="RIBOSOME MATURATION FACTOR RIMP"/>
    <property type="match status" value="1"/>
</dbReference>
<dbReference type="Pfam" id="PF02576">
    <property type="entry name" value="RimP_N"/>
    <property type="match status" value="1"/>
</dbReference>
<feature type="domain" description="Ribosome maturation factor RimP N-terminal" evidence="5">
    <location>
        <begin position="12"/>
        <end position="86"/>
    </location>
</feature>
<evidence type="ECO:0000313" key="8">
    <source>
        <dbReference type="Proteomes" id="UP000279275"/>
    </source>
</evidence>
<dbReference type="InterPro" id="IPR028998">
    <property type="entry name" value="RimP_C"/>
</dbReference>
<organism evidence="7 8">
    <name type="scientific">Nocardia stercoris</name>
    <dbReference type="NCBI Taxonomy" id="2483361"/>
    <lineage>
        <taxon>Bacteria</taxon>
        <taxon>Bacillati</taxon>
        <taxon>Actinomycetota</taxon>
        <taxon>Actinomycetes</taxon>
        <taxon>Mycobacteriales</taxon>
        <taxon>Nocardiaceae</taxon>
        <taxon>Nocardia</taxon>
    </lineage>
</organism>
<dbReference type="PANTHER" id="PTHR33867">
    <property type="entry name" value="RIBOSOME MATURATION FACTOR RIMP"/>
    <property type="match status" value="1"/>
</dbReference>
<dbReference type="SUPFAM" id="SSF74942">
    <property type="entry name" value="YhbC-like, C-terminal domain"/>
    <property type="match status" value="1"/>
</dbReference>
<dbReference type="GO" id="GO:0000028">
    <property type="term" value="P:ribosomal small subunit assembly"/>
    <property type="evidence" value="ECO:0007669"/>
    <property type="project" value="TreeGrafter"/>
</dbReference>
<dbReference type="CDD" id="cd01734">
    <property type="entry name" value="YlxS_C"/>
    <property type="match status" value="1"/>
</dbReference>
<proteinExistence type="inferred from homology"/>
<dbReference type="InterPro" id="IPR028989">
    <property type="entry name" value="RimP_N"/>
</dbReference>
<name>A0A3M2LGD4_9NOCA</name>
<feature type="region of interest" description="Disordered" evidence="4">
    <location>
        <begin position="171"/>
        <end position="224"/>
    </location>
</feature>
<evidence type="ECO:0000256" key="2">
    <source>
        <dbReference type="ARBA" id="ARBA00022517"/>
    </source>
</evidence>
<accession>A0A3M2LGD4</accession>
<dbReference type="Pfam" id="PF17384">
    <property type="entry name" value="DUF150_C"/>
    <property type="match status" value="1"/>
</dbReference>
<evidence type="ECO:0000259" key="5">
    <source>
        <dbReference type="Pfam" id="PF02576"/>
    </source>
</evidence>
<evidence type="ECO:0000259" key="6">
    <source>
        <dbReference type="Pfam" id="PF17384"/>
    </source>
</evidence>
<evidence type="ECO:0000256" key="1">
    <source>
        <dbReference type="ARBA" id="ARBA00022490"/>
    </source>
</evidence>
<evidence type="ECO:0000256" key="4">
    <source>
        <dbReference type="SAM" id="MobiDB-lite"/>
    </source>
</evidence>
<reference evidence="7 8" key="1">
    <citation type="submission" date="2018-10" db="EMBL/GenBank/DDBJ databases">
        <title>Isolation from cow dung.</title>
        <authorList>
            <person name="Ling L."/>
        </authorList>
    </citation>
    <scope>NUCLEOTIDE SEQUENCE [LARGE SCALE GENOMIC DNA]</scope>
    <source>
        <strain evidence="7 8">NEAU-LL90</strain>
    </source>
</reference>
<keyword evidence="2 3" id="KW-0690">Ribosome biogenesis</keyword>
<dbReference type="AlphaFoldDB" id="A0A3M2LGD4"/>
<comment type="caution">
    <text evidence="7">The sequence shown here is derived from an EMBL/GenBank/DDBJ whole genome shotgun (WGS) entry which is preliminary data.</text>
</comment>
<dbReference type="OrthoDB" id="9805006at2"/>
<keyword evidence="1 3" id="KW-0963">Cytoplasm</keyword>
<dbReference type="InterPro" id="IPR036847">
    <property type="entry name" value="RimP_C_sf"/>
</dbReference>
<evidence type="ECO:0000313" key="7">
    <source>
        <dbReference type="EMBL" id="RMI35673.1"/>
    </source>
</evidence>
<dbReference type="NCBIfam" id="NF000930">
    <property type="entry name" value="PRK00092.2-2"/>
    <property type="match status" value="1"/>
</dbReference>
<dbReference type="InterPro" id="IPR035956">
    <property type="entry name" value="RimP_N_sf"/>
</dbReference>
<dbReference type="HAMAP" id="MF_01077">
    <property type="entry name" value="RimP"/>
    <property type="match status" value="1"/>
</dbReference>
<dbReference type="GO" id="GO:0006412">
    <property type="term" value="P:translation"/>
    <property type="evidence" value="ECO:0007669"/>
    <property type="project" value="TreeGrafter"/>
</dbReference>
<dbReference type="GO" id="GO:0005829">
    <property type="term" value="C:cytosol"/>
    <property type="evidence" value="ECO:0007669"/>
    <property type="project" value="TreeGrafter"/>
</dbReference>
<dbReference type="Proteomes" id="UP000279275">
    <property type="component" value="Unassembled WGS sequence"/>
</dbReference>
<comment type="subcellular location">
    <subcellularLocation>
        <location evidence="3">Cytoplasm</location>
    </subcellularLocation>
</comment>